<dbReference type="EMBL" id="JAEPRJ010000001">
    <property type="protein sequence ID" value="MBK5897813.1"/>
    <property type="molecule type" value="Genomic_DNA"/>
</dbReference>
<reference evidence="1 2" key="1">
    <citation type="submission" date="2021-01" db="EMBL/GenBank/DDBJ databases">
        <title>Isolation and description of Catonella massiliensis sp. nov., a novel Catonella species, isolated from a stable periodontitis subject.</title>
        <authorList>
            <person name="Antezack A."/>
            <person name="Boxberger M."/>
            <person name="La Scola B."/>
            <person name="Monnet-Corti V."/>
        </authorList>
    </citation>
    <scope>NUCLEOTIDE SEQUENCE [LARGE SCALE GENOMIC DNA]</scope>
    <source>
        <strain evidence="1 2">Marseille-Q4567</strain>
    </source>
</reference>
<sequence>MLNTIKTKIFAAILSTAILISGISTIPVYAKGLSNAVKKEYTKVLKKYILKEKEGAPIVTYQFMITDVNNDSKKDLFLWKRWSAEVPGEIEVYVNKNNRISKAKIYYFDSDTNKYKTMDNNAMDMFGSGIKVFKNYIMGTFGRTYQQAYDDKSYAEEAYDIYKSDGKGNIKRVYSGDKLGIADNNLKFVRIDQEEYEKVQNGRIKKISKKEFNNFASKFKEVKEKWQELSEETIKKYVK</sequence>
<name>A0ABS1J0Y1_9FIRM</name>
<keyword evidence="2" id="KW-1185">Reference proteome</keyword>
<dbReference type="RefSeq" id="WP_208429275.1">
    <property type="nucleotide sequence ID" value="NZ_JAEPRJ010000001.1"/>
</dbReference>
<evidence type="ECO:0000313" key="2">
    <source>
        <dbReference type="Proteomes" id="UP000604730"/>
    </source>
</evidence>
<comment type="caution">
    <text evidence="1">The sequence shown here is derived from an EMBL/GenBank/DDBJ whole genome shotgun (WGS) entry which is preliminary data.</text>
</comment>
<accession>A0ABS1J0Y1</accession>
<organism evidence="1 2">
    <name type="scientific">Catonella massiliensis</name>
    <dbReference type="NCBI Taxonomy" id="2799636"/>
    <lineage>
        <taxon>Bacteria</taxon>
        <taxon>Bacillati</taxon>
        <taxon>Bacillota</taxon>
        <taxon>Clostridia</taxon>
        <taxon>Lachnospirales</taxon>
        <taxon>Lachnospiraceae</taxon>
        <taxon>Catonella</taxon>
    </lineage>
</organism>
<dbReference type="Proteomes" id="UP000604730">
    <property type="component" value="Unassembled WGS sequence"/>
</dbReference>
<gene>
    <name evidence="1" type="ORF">JJN12_08490</name>
</gene>
<evidence type="ECO:0000313" key="1">
    <source>
        <dbReference type="EMBL" id="MBK5897813.1"/>
    </source>
</evidence>
<proteinExistence type="predicted"/>
<protein>
    <submittedName>
        <fullName evidence="1">Uncharacterized protein</fullName>
    </submittedName>
</protein>